<dbReference type="HOGENOM" id="CLU_087993_0_0_1"/>
<reference evidence="3" key="2">
    <citation type="submission" date="2015-01" db="EMBL/GenBank/DDBJ databases">
        <title>Evolutionary Origins and Diversification of the Mycorrhizal Mutualists.</title>
        <authorList>
            <consortium name="DOE Joint Genome Institute"/>
            <consortium name="Mycorrhizal Genomics Consortium"/>
            <person name="Kohler A."/>
            <person name="Kuo A."/>
            <person name="Nagy L.G."/>
            <person name="Floudas D."/>
            <person name="Copeland A."/>
            <person name="Barry K.W."/>
            <person name="Cichocki N."/>
            <person name="Veneault-Fourrey C."/>
            <person name="LaButti K."/>
            <person name="Lindquist E.A."/>
            <person name="Lipzen A."/>
            <person name="Lundell T."/>
            <person name="Morin E."/>
            <person name="Murat C."/>
            <person name="Riley R."/>
            <person name="Ohm R."/>
            <person name="Sun H."/>
            <person name="Tunlid A."/>
            <person name="Henrissat B."/>
            <person name="Grigoriev I.V."/>
            <person name="Hibbett D.S."/>
            <person name="Martin F."/>
        </authorList>
    </citation>
    <scope>NUCLEOTIDE SEQUENCE [LARGE SCALE GENOMIC DNA]</scope>
    <source>
        <strain evidence="3">LaAM-08-1</strain>
    </source>
</reference>
<dbReference type="STRING" id="1095629.A0A0C9XWZ3"/>
<dbReference type="AlphaFoldDB" id="A0A0C9XWZ3"/>
<dbReference type="InterPro" id="IPR027417">
    <property type="entry name" value="P-loop_NTPase"/>
</dbReference>
<dbReference type="OrthoDB" id="6118920at2759"/>
<dbReference type="EMBL" id="KN838626">
    <property type="protein sequence ID" value="KIK00428.1"/>
    <property type="molecule type" value="Genomic_DNA"/>
</dbReference>
<reference evidence="2 3" key="1">
    <citation type="submission" date="2014-04" db="EMBL/GenBank/DDBJ databases">
        <authorList>
            <consortium name="DOE Joint Genome Institute"/>
            <person name="Kuo A."/>
            <person name="Kohler A."/>
            <person name="Nagy L.G."/>
            <person name="Floudas D."/>
            <person name="Copeland A."/>
            <person name="Barry K.W."/>
            <person name="Cichocki N."/>
            <person name="Veneault-Fourrey C."/>
            <person name="LaButti K."/>
            <person name="Lindquist E.A."/>
            <person name="Lipzen A."/>
            <person name="Lundell T."/>
            <person name="Morin E."/>
            <person name="Murat C."/>
            <person name="Sun H."/>
            <person name="Tunlid A."/>
            <person name="Henrissat B."/>
            <person name="Grigoriev I.V."/>
            <person name="Hibbett D.S."/>
            <person name="Martin F."/>
            <person name="Nordberg H.P."/>
            <person name="Cantor M.N."/>
            <person name="Hua S.X."/>
        </authorList>
    </citation>
    <scope>NUCLEOTIDE SEQUENCE [LARGE SCALE GENOMIC DNA]</scope>
    <source>
        <strain evidence="2 3">LaAM-08-1</strain>
    </source>
</reference>
<feature type="domain" description="NadR/Ttd14 AAA" evidence="1">
    <location>
        <begin position="12"/>
        <end position="177"/>
    </location>
</feature>
<dbReference type="Proteomes" id="UP000054477">
    <property type="component" value="Unassembled WGS sequence"/>
</dbReference>
<gene>
    <name evidence="2" type="ORF">K443DRAFT_611844</name>
</gene>
<dbReference type="Gene3D" id="3.40.50.300">
    <property type="entry name" value="P-loop containing nucleotide triphosphate hydrolases"/>
    <property type="match status" value="1"/>
</dbReference>
<accession>A0A0C9XWZ3</accession>
<dbReference type="InterPro" id="IPR038727">
    <property type="entry name" value="NadR/Ttd14_AAA_dom"/>
</dbReference>
<evidence type="ECO:0000313" key="3">
    <source>
        <dbReference type="Proteomes" id="UP000054477"/>
    </source>
</evidence>
<evidence type="ECO:0000259" key="1">
    <source>
        <dbReference type="Pfam" id="PF13521"/>
    </source>
</evidence>
<keyword evidence="3" id="KW-1185">Reference proteome</keyword>
<name>A0A0C9XWZ3_9AGAR</name>
<protein>
    <recommendedName>
        <fullName evidence="1">NadR/Ttd14 AAA domain-containing protein</fullName>
    </recommendedName>
</protein>
<evidence type="ECO:0000313" key="2">
    <source>
        <dbReference type="EMBL" id="KIK00428.1"/>
    </source>
</evidence>
<sequence length="196" mass="22612">MERRQRNPTKSVYVIGPSSTGKTTLCNALAKKLNLTGTAYVTEVARHVMKSKGYTRDDVGSLNMQEDILNAHLDLEETRENSSNIRLWDRSAIDAIVYAILTSPNDEEARRRQEYLTRSAKFQHVLRHYRQSTFILLRPVEEWLVDDGVRSMDNQTECFLVFRKLLSELGITYREVGPEMKELAERVVFTMGLARL</sequence>
<organism evidence="2 3">
    <name type="scientific">Laccaria amethystina LaAM-08-1</name>
    <dbReference type="NCBI Taxonomy" id="1095629"/>
    <lineage>
        <taxon>Eukaryota</taxon>
        <taxon>Fungi</taxon>
        <taxon>Dikarya</taxon>
        <taxon>Basidiomycota</taxon>
        <taxon>Agaricomycotina</taxon>
        <taxon>Agaricomycetes</taxon>
        <taxon>Agaricomycetidae</taxon>
        <taxon>Agaricales</taxon>
        <taxon>Agaricineae</taxon>
        <taxon>Hydnangiaceae</taxon>
        <taxon>Laccaria</taxon>
    </lineage>
</organism>
<dbReference type="SUPFAM" id="SSF52540">
    <property type="entry name" value="P-loop containing nucleoside triphosphate hydrolases"/>
    <property type="match status" value="1"/>
</dbReference>
<dbReference type="Pfam" id="PF13521">
    <property type="entry name" value="AAA_28"/>
    <property type="match status" value="1"/>
</dbReference>
<proteinExistence type="predicted"/>